<evidence type="ECO:0000313" key="2">
    <source>
        <dbReference type="Proteomes" id="UP000652681"/>
    </source>
</evidence>
<reference evidence="1" key="1">
    <citation type="submission" date="2020-09" db="EMBL/GenBank/DDBJ databases">
        <title>Taishania pollutisoli gen. nov., sp. nov., Isolated from Tetrabromobisphenol A-Contaminated Soil.</title>
        <authorList>
            <person name="Chen Q."/>
        </authorList>
    </citation>
    <scope>NUCLEOTIDE SEQUENCE</scope>
    <source>
        <strain evidence="1">CZZ-1</strain>
    </source>
</reference>
<protein>
    <submittedName>
        <fullName evidence="1">Uncharacterized protein</fullName>
    </submittedName>
</protein>
<dbReference type="Proteomes" id="UP000652681">
    <property type="component" value="Unassembled WGS sequence"/>
</dbReference>
<keyword evidence="2" id="KW-1185">Reference proteome</keyword>
<sequence>MRLLNTKSVLKQEITPEEIKALITTFPLKDPGIVHAHLDGIAYFEEDTIVCEGDLIIEGNFDMYESGICNLIVTGDLIVNGTLEHFDDPSTLILVGNNLKVENLITAGTLIVCGNVEIENALIGDYNDYSATIYGNVQAAFFYPEEHFFEIQGEIRFDRAYGNTWRVNNKENNIQFMSNFEAYKVLQEDLLSECQPVEIINELSEKDIFFERINTQNLYKRLRAKQSIFKN</sequence>
<comment type="caution">
    <text evidence="1">The sequence shown here is derived from an EMBL/GenBank/DDBJ whole genome shotgun (WGS) entry which is preliminary data.</text>
</comment>
<name>A0A8J6P3W6_9FLAO</name>
<accession>A0A8J6P3W6</accession>
<organism evidence="1 2">
    <name type="scientific">Taishania pollutisoli</name>
    <dbReference type="NCBI Taxonomy" id="2766479"/>
    <lineage>
        <taxon>Bacteria</taxon>
        <taxon>Pseudomonadati</taxon>
        <taxon>Bacteroidota</taxon>
        <taxon>Flavobacteriia</taxon>
        <taxon>Flavobacteriales</taxon>
        <taxon>Crocinitomicaceae</taxon>
        <taxon>Taishania</taxon>
    </lineage>
</organism>
<evidence type="ECO:0000313" key="1">
    <source>
        <dbReference type="EMBL" id="MBC9810982.1"/>
    </source>
</evidence>
<proteinExistence type="predicted"/>
<gene>
    <name evidence="1" type="ORF">H9Y05_00695</name>
</gene>
<dbReference type="EMBL" id="JACVEL010000001">
    <property type="protein sequence ID" value="MBC9810982.1"/>
    <property type="molecule type" value="Genomic_DNA"/>
</dbReference>
<dbReference type="RefSeq" id="WP_216713231.1">
    <property type="nucleotide sequence ID" value="NZ_JACVEL010000001.1"/>
</dbReference>
<dbReference type="AlphaFoldDB" id="A0A8J6P3W6"/>